<dbReference type="Proteomes" id="UP000478064">
    <property type="component" value="Unassembled WGS sequence"/>
</dbReference>
<sequence length="94" mass="10247">MARTTTFTQAKLEETKKALDQLPDLSRDKIGKTEFLESLKDQIVTLTNAKGYTTAEIKSALGSVGVEVSIKAISELLSTPPKRRTPKPKTTNIG</sequence>
<evidence type="ECO:0000313" key="3">
    <source>
        <dbReference type="Proteomes" id="UP000478064"/>
    </source>
</evidence>
<evidence type="ECO:0000313" key="2">
    <source>
        <dbReference type="EMBL" id="MQU07329.1"/>
    </source>
</evidence>
<proteinExistence type="predicted"/>
<dbReference type="RefSeq" id="WP_048402824.1">
    <property type="nucleotide sequence ID" value="NZ_WIVU01000035.1"/>
</dbReference>
<accession>A0A6L5HVG1</accession>
<comment type="caution">
    <text evidence="2">The sequence shown here is derived from an EMBL/GenBank/DDBJ whole genome shotgun (WGS) entry which is preliminary data.</text>
</comment>
<evidence type="ECO:0000313" key="1">
    <source>
        <dbReference type="EMBL" id="MQT90268.1"/>
    </source>
</evidence>
<organism evidence="2 3">
    <name type="scientific">Pseudomonas helleri</name>
    <dbReference type="NCBI Taxonomy" id="1608996"/>
    <lineage>
        <taxon>Bacteria</taxon>
        <taxon>Pseudomonadati</taxon>
        <taxon>Pseudomonadota</taxon>
        <taxon>Gammaproteobacteria</taxon>
        <taxon>Pseudomonadales</taxon>
        <taxon>Pseudomonadaceae</taxon>
        <taxon>Pseudomonas</taxon>
    </lineage>
</organism>
<gene>
    <name evidence="2" type="ORF">GHO27_16700</name>
    <name evidence="1" type="ORF">GHO39_14165</name>
</gene>
<name>A0A6L5HVG1_9PSED</name>
<evidence type="ECO:0000313" key="4">
    <source>
        <dbReference type="Proteomes" id="UP000489190"/>
    </source>
</evidence>
<dbReference type="EMBL" id="WIWI01000035">
    <property type="protein sequence ID" value="MQT90268.1"/>
    <property type="molecule type" value="Genomic_DNA"/>
</dbReference>
<dbReference type="EMBL" id="WIVU01000035">
    <property type="protein sequence ID" value="MQU07329.1"/>
    <property type="molecule type" value="Genomic_DNA"/>
</dbReference>
<reference evidence="3 4" key="1">
    <citation type="submission" date="2019-10" db="EMBL/GenBank/DDBJ databases">
        <title>Evaluation of single-gene subtyping targets for Pseudomonas.</title>
        <authorList>
            <person name="Reichler S.J."/>
            <person name="Orsi R.H."/>
            <person name="Wiedmann M."/>
            <person name="Martin N.H."/>
            <person name="Murphy S.I."/>
        </authorList>
    </citation>
    <scope>NUCLEOTIDE SEQUENCE [LARGE SCALE GENOMIC DNA]</scope>
    <source>
        <strain evidence="2 3">FSL R10-1637</strain>
        <strain evidence="1 4">FSL R10-3254</strain>
    </source>
</reference>
<dbReference type="Proteomes" id="UP000489190">
    <property type="component" value="Unassembled WGS sequence"/>
</dbReference>
<dbReference type="AlphaFoldDB" id="A0A6L5HVG1"/>
<protein>
    <submittedName>
        <fullName evidence="2">Mobilization protein</fullName>
    </submittedName>
</protein>